<evidence type="ECO:0000313" key="2">
    <source>
        <dbReference type="Proteomes" id="UP000240538"/>
    </source>
</evidence>
<accession>A0A2I6PFE3</accession>
<name>A0A2I6PFE3_9CAUD</name>
<organism evidence="1 2">
    <name type="scientific">Proteus phage phiP4-3</name>
    <dbReference type="NCBI Taxonomy" id="2065203"/>
    <lineage>
        <taxon>Viruses</taxon>
        <taxon>Duplodnaviria</taxon>
        <taxon>Heunggongvirae</taxon>
        <taxon>Uroviricota</taxon>
        <taxon>Caudoviricetes</taxon>
        <taxon>Pantevenvirales</taxon>
        <taxon>Straboviridae</taxon>
        <taxon>Bragavirus</taxon>
        <taxon>Bragavirus p43</taxon>
    </lineage>
</organism>
<sequence>MTIQKYVYTVHVDKKKGEAIEVTSWFTGLPPSYKALFNDGRPDWSYAVYLTLREDHPLFDKDCDFWHEYCHCGCTYFETKEVTSSNTWGSNISEFDSEQKYKVRVIGMDFSHIDDNIRQHPSEGIPFEIKHAIEVLKEAL</sequence>
<keyword evidence="2" id="KW-1185">Reference proteome</keyword>
<protein>
    <submittedName>
        <fullName evidence="1">Uncharacterized protein</fullName>
    </submittedName>
</protein>
<gene>
    <name evidence="1" type="ORF">phiP43_091</name>
</gene>
<dbReference type="Proteomes" id="UP000240538">
    <property type="component" value="Segment"/>
</dbReference>
<proteinExistence type="predicted"/>
<evidence type="ECO:0000313" key="1">
    <source>
        <dbReference type="EMBL" id="AUM58449.1"/>
    </source>
</evidence>
<reference evidence="1 2" key="1">
    <citation type="submission" date="2017-12" db="EMBL/GenBank/DDBJ databases">
        <title>Complete genome sequence and characterization of bacteriophage phiP4-3 infecting Proteus pennea.</title>
        <authorList>
            <person name="He Y."/>
            <person name="Yang H."/>
        </authorList>
    </citation>
    <scope>NUCLEOTIDE SEQUENCE [LARGE SCALE GENOMIC DNA]</scope>
</reference>
<dbReference type="EMBL" id="MG696114">
    <property type="protein sequence ID" value="AUM58449.1"/>
    <property type="molecule type" value="Genomic_DNA"/>
</dbReference>